<dbReference type="Gene3D" id="1.10.3470.10">
    <property type="entry name" value="ABC transporter involved in vitamin B12 uptake, BtuC"/>
    <property type="match status" value="1"/>
</dbReference>
<feature type="transmembrane region" description="Helical" evidence="7">
    <location>
        <begin position="132"/>
        <end position="152"/>
    </location>
</feature>
<keyword evidence="3 6" id="KW-0812">Transmembrane</keyword>
<accession>A0A1F7F2L9</accession>
<comment type="subcellular location">
    <subcellularLocation>
        <location evidence="6">Cell membrane</location>
        <topology evidence="6">Multi-pass membrane protein</topology>
    </subcellularLocation>
    <subcellularLocation>
        <location evidence="1">Membrane</location>
        <topology evidence="1">Multi-pass membrane protein</topology>
    </subcellularLocation>
</comment>
<evidence type="ECO:0000256" key="3">
    <source>
        <dbReference type="ARBA" id="ARBA00022692"/>
    </source>
</evidence>
<feature type="transmembrane region" description="Helical" evidence="7">
    <location>
        <begin position="195"/>
        <end position="210"/>
    </location>
</feature>
<sequence length="274" mass="29823">MEVIIFMLPAFMAALVIAGIHCYLGLHIVSRGIIFIDLSLAQIAALGYAIALILGYHIGDWQAIFMALVFAVIGSLLFSYAQPLERRIPLEAVIGIGYVVAAAAAVLVLSFSSSGTEDFEKLAMGNILVVSWHDITKTIVIYAGVGLLHWFYRKKFMEATFNRACTRSKLWDFLFYLSLGVVVTYSVAIAGVLLVFSYLVIPAVCALIFCDTIKTRLICGWLVGFIISALGLLISFKFDLPTAPAITVCFGILFIVIALAGLKMGRYNGNGACR</sequence>
<dbReference type="AlphaFoldDB" id="A0A1F7F2L9"/>
<protein>
    <recommendedName>
        <fullName evidence="10">ABC transporter</fullName>
    </recommendedName>
</protein>
<keyword evidence="4 7" id="KW-1133">Transmembrane helix</keyword>
<dbReference type="InterPro" id="IPR037294">
    <property type="entry name" value="ABC_BtuC-like"/>
</dbReference>
<evidence type="ECO:0008006" key="10">
    <source>
        <dbReference type="Google" id="ProtNLM"/>
    </source>
</evidence>
<dbReference type="InterPro" id="IPR001626">
    <property type="entry name" value="ABC_TroCD"/>
</dbReference>
<feature type="transmembrane region" description="Helical" evidence="7">
    <location>
        <begin position="173"/>
        <end position="189"/>
    </location>
</feature>
<dbReference type="Proteomes" id="UP000179243">
    <property type="component" value="Unassembled WGS sequence"/>
</dbReference>
<evidence type="ECO:0000313" key="8">
    <source>
        <dbReference type="EMBL" id="OGK00813.1"/>
    </source>
</evidence>
<dbReference type="SUPFAM" id="SSF81345">
    <property type="entry name" value="ABC transporter involved in vitamin B12 uptake, BtuC"/>
    <property type="match status" value="1"/>
</dbReference>
<feature type="transmembrane region" description="Helical" evidence="7">
    <location>
        <begin position="33"/>
        <end position="55"/>
    </location>
</feature>
<name>A0A1F7F2L9_UNCRA</name>
<evidence type="ECO:0000256" key="7">
    <source>
        <dbReference type="SAM" id="Phobius"/>
    </source>
</evidence>
<keyword evidence="6" id="KW-0813">Transport</keyword>
<evidence type="ECO:0000256" key="5">
    <source>
        <dbReference type="ARBA" id="ARBA00023136"/>
    </source>
</evidence>
<feature type="transmembrane region" description="Helical" evidence="7">
    <location>
        <begin position="61"/>
        <end position="80"/>
    </location>
</feature>
<reference evidence="8 9" key="1">
    <citation type="journal article" date="2016" name="Nat. Commun.">
        <title>Thousands of microbial genomes shed light on interconnected biogeochemical processes in an aquifer system.</title>
        <authorList>
            <person name="Anantharaman K."/>
            <person name="Brown C.T."/>
            <person name="Hug L.A."/>
            <person name="Sharon I."/>
            <person name="Castelle C.J."/>
            <person name="Probst A.J."/>
            <person name="Thomas B.C."/>
            <person name="Singh A."/>
            <person name="Wilkins M.J."/>
            <person name="Karaoz U."/>
            <person name="Brodie E.L."/>
            <person name="Williams K.H."/>
            <person name="Hubbard S.S."/>
            <person name="Banfield J.F."/>
        </authorList>
    </citation>
    <scope>NUCLEOTIDE SEQUENCE [LARGE SCALE GENOMIC DNA]</scope>
</reference>
<feature type="transmembrane region" description="Helical" evidence="7">
    <location>
        <begin position="6"/>
        <end position="26"/>
    </location>
</feature>
<dbReference type="PANTHER" id="PTHR30477:SF19">
    <property type="entry name" value="METAL ABC TRANSPORTER PERMEASE"/>
    <property type="match status" value="1"/>
</dbReference>
<comment type="similarity">
    <text evidence="2 6">Belongs to the ABC-3 integral membrane protein family.</text>
</comment>
<dbReference type="GO" id="GO:0010043">
    <property type="term" value="P:response to zinc ion"/>
    <property type="evidence" value="ECO:0007669"/>
    <property type="project" value="TreeGrafter"/>
</dbReference>
<proteinExistence type="inferred from homology"/>
<feature type="transmembrane region" description="Helical" evidence="7">
    <location>
        <begin position="92"/>
        <end position="112"/>
    </location>
</feature>
<evidence type="ECO:0000313" key="9">
    <source>
        <dbReference type="Proteomes" id="UP000179243"/>
    </source>
</evidence>
<dbReference type="EMBL" id="MFYX01000139">
    <property type="protein sequence ID" value="OGK00813.1"/>
    <property type="molecule type" value="Genomic_DNA"/>
</dbReference>
<comment type="caution">
    <text evidence="8">The sequence shown here is derived from an EMBL/GenBank/DDBJ whole genome shotgun (WGS) entry which is preliminary data.</text>
</comment>
<organism evidence="8 9">
    <name type="scientific">Candidatus Raymondbacteria bacterium RIFOXYD12_FULL_49_13</name>
    <dbReference type="NCBI Taxonomy" id="1817890"/>
    <lineage>
        <taxon>Bacteria</taxon>
        <taxon>Raymondiibacteriota</taxon>
    </lineage>
</organism>
<dbReference type="PANTHER" id="PTHR30477">
    <property type="entry name" value="ABC-TRANSPORTER METAL-BINDING PROTEIN"/>
    <property type="match status" value="1"/>
</dbReference>
<evidence type="ECO:0000256" key="1">
    <source>
        <dbReference type="ARBA" id="ARBA00004141"/>
    </source>
</evidence>
<dbReference type="Pfam" id="PF00950">
    <property type="entry name" value="ABC-3"/>
    <property type="match status" value="1"/>
</dbReference>
<evidence type="ECO:0000256" key="4">
    <source>
        <dbReference type="ARBA" id="ARBA00022989"/>
    </source>
</evidence>
<dbReference type="GO" id="GO:0055085">
    <property type="term" value="P:transmembrane transport"/>
    <property type="evidence" value="ECO:0007669"/>
    <property type="project" value="InterPro"/>
</dbReference>
<dbReference type="GO" id="GO:0043190">
    <property type="term" value="C:ATP-binding cassette (ABC) transporter complex"/>
    <property type="evidence" value="ECO:0007669"/>
    <property type="project" value="InterPro"/>
</dbReference>
<feature type="transmembrane region" description="Helical" evidence="7">
    <location>
        <begin position="242"/>
        <end position="262"/>
    </location>
</feature>
<evidence type="ECO:0000256" key="2">
    <source>
        <dbReference type="ARBA" id="ARBA00008034"/>
    </source>
</evidence>
<gene>
    <name evidence="8" type="ORF">A2519_07745</name>
</gene>
<feature type="transmembrane region" description="Helical" evidence="7">
    <location>
        <begin position="217"/>
        <end position="236"/>
    </location>
</feature>
<keyword evidence="5 7" id="KW-0472">Membrane</keyword>
<evidence type="ECO:0000256" key="6">
    <source>
        <dbReference type="RuleBase" id="RU003943"/>
    </source>
</evidence>